<proteinExistence type="predicted"/>
<dbReference type="PANTHER" id="PTHR45994:SF1">
    <property type="entry name" value="FI21225P1"/>
    <property type="match status" value="1"/>
</dbReference>
<feature type="region of interest" description="Disordered" evidence="3">
    <location>
        <begin position="391"/>
        <end position="414"/>
    </location>
</feature>
<feature type="compositionally biased region" description="Acidic residues" evidence="3">
    <location>
        <begin position="708"/>
        <end position="719"/>
    </location>
</feature>
<reference evidence="5" key="1">
    <citation type="submission" date="2014-08" db="EMBL/GenBank/DDBJ databases">
        <authorList>
            <person name="Sharma Rahul"/>
            <person name="Thines Marco"/>
        </authorList>
    </citation>
    <scope>NUCLEOTIDE SEQUENCE</scope>
</reference>
<accession>A0A0F7SLQ1</accession>
<dbReference type="InterPro" id="IPR024660">
    <property type="entry name" value="UCS_central_dom"/>
</dbReference>
<evidence type="ECO:0000313" key="5">
    <source>
        <dbReference type="EMBL" id="CDZ97937.1"/>
    </source>
</evidence>
<name>A0A0F7SLQ1_PHARH</name>
<organism evidence="5">
    <name type="scientific">Phaffia rhodozyma</name>
    <name type="common">Yeast</name>
    <name type="synonym">Xanthophyllomyces dendrorhous</name>
    <dbReference type="NCBI Taxonomy" id="264483"/>
    <lineage>
        <taxon>Eukaryota</taxon>
        <taxon>Fungi</taxon>
        <taxon>Dikarya</taxon>
        <taxon>Basidiomycota</taxon>
        <taxon>Agaricomycotina</taxon>
        <taxon>Tremellomycetes</taxon>
        <taxon>Cystofilobasidiales</taxon>
        <taxon>Mrakiaceae</taxon>
        <taxon>Phaffia</taxon>
    </lineage>
</organism>
<dbReference type="GO" id="GO:0005737">
    <property type="term" value="C:cytoplasm"/>
    <property type="evidence" value="ECO:0007669"/>
    <property type="project" value="UniProtKB-SubCell"/>
</dbReference>
<evidence type="ECO:0000256" key="3">
    <source>
        <dbReference type="SAM" id="MobiDB-lite"/>
    </source>
</evidence>
<feature type="domain" description="UNC-45/Cro1/She4 central" evidence="4">
    <location>
        <begin position="48"/>
        <end position="231"/>
    </location>
</feature>
<evidence type="ECO:0000259" key="4">
    <source>
        <dbReference type="Pfam" id="PF11701"/>
    </source>
</evidence>
<sequence length="806" mass="85827">MPSITELPADVEHEEETGLGPTESSLQEILSSNPGSGPFPLTEHTVWLLSQSFAPSRPVKIRALGFVALSRLSTQTSTDPLVSTATAAFSPSIETALLTAQPRALVDTLSLLAALVQACPFIGTALLNRPGLIENLYDLTDLFPSSATCAPDDLSESPSHLSSSPPSAISPDSVLLGLTELLSQAANSPLGRKSIFRSTDAPWTTYLETLSSRSSTSNALRASSAAALAKLSRGKEADKPSDATSSTVDTSTSSHSPKDNAVQDARLAALMKSLIVSLPTSDPSLAPLKSTLDALETLAFTSLRPAVKDFLSADRAFLQALFRLVPAAPKPRAFNEPASITHSVGPSLHSSDDKSFIVFYGVASVIVNLVSYRPARSAEETQLDRLRRMTLSGEKASSSTGRDDKQVEEDPLESDEAVKIRAERLLNEGVVETLIVLGKAESVVVRETVGRIWLGLLTNQKDRKRILQQGGAKALISLTSSLTGRSSCGPLNGSALNTIQALAKLLITESPLSIFGPTYLTSSADPIRPIALLLLDSASSLLQQFEALMALTNLASVQPDNAYRIGTFETSSTGSVLSKMLELMIEDNQLVRRASTELACNLLASEQFFNSFLNSAPTSQPPSVESEPKTKNKESKPNGGSTYRLRLLMALSTLSDLPTRSAASGALAMLTSSADACRILIARPKDEGGASSAIRTILDLFQPPCSSDDSDNDDDEQETEQTRLAERMSRGPDPGLVLRASVILIQILESLPGEPSLSDALKEEKAKQIIVEARDDLEGMMSDGKQKMETMEAVNACIDAIDAYGS</sequence>
<evidence type="ECO:0000256" key="1">
    <source>
        <dbReference type="ARBA" id="ARBA00004496"/>
    </source>
</evidence>
<feature type="region of interest" description="Disordered" evidence="3">
    <location>
        <begin position="701"/>
        <end position="732"/>
    </location>
</feature>
<dbReference type="EMBL" id="LN483249">
    <property type="protein sequence ID" value="CDZ97937.1"/>
    <property type="molecule type" value="Genomic_DNA"/>
</dbReference>
<feature type="compositionally biased region" description="Basic and acidic residues" evidence="3">
    <location>
        <begin position="626"/>
        <end position="636"/>
    </location>
</feature>
<protein>
    <submittedName>
        <fullName evidence="5">Myosin assembly protein/sexual cycle protein and related proteins</fullName>
    </submittedName>
</protein>
<feature type="compositionally biased region" description="Basic and acidic residues" evidence="3">
    <location>
        <begin position="720"/>
        <end position="730"/>
    </location>
</feature>
<dbReference type="AlphaFoldDB" id="A0A0F7SLQ1"/>
<feature type="region of interest" description="Disordered" evidence="3">
    <location>
        <begin position="1"/>
        <end position="25"/>
    </location>
</feature>
<dbReference type="GO" id="GO:0051879">
    <property type="term" value="F:Hsp90 protein binding"/>
    <property type="evidence" value="ECO:0007669"/>
    <property type="project" value="TreeGrafter"/>
</dbReference>
<dbReference type="PANTHER" id="PTHR45994">
    <property type="entry name" value="FI21225P1"/>
    <property type="match status" value="1"/>
</dbReference>
<dbReference type="Pfam" id="PF11701">
    <property type="entry name" value="UNC45-central"/>
    <property type="match status" value="1"/>
</dbReference>
<dbReference type="SUPFAM" id="SSF48371">
    <property type="entry name" value="ARM repeat"/>
    <property type="match status" value="1"/>
</dbReference>
<dbReference type="Gene3D" id="1.25.10.10">
    <property type="entry name" value="Leucine-rich Repeat Variant"/>
    <property type="match status" value="1"/>
</dbReference>
<comment type="subcellular location">
    <subcellularLocation>
        <location evidence="1">Cytoplasm</location>
    </subcellularLocation>
</comment>
<keyword evidence="2" id="KW-0963">Cytoplasm</keyword>
<dbReference type="InterPro" id="IPR011989">
    <property type="entry name" value="ARM-like"/>
</dbReference>
<feature type="region of interest" description="Disordered" evidence="3">
    <location>
        <begin position="231"/>
        <end position="260"/>
    </location>
</feature>
<feature type="compositionally biased region" description="Low complexity" evidence="3">
    <location>
        <begin position="242"/>
        <end position="255"/>
    </location>
</feature>
<evidence type="ECO:0000256" key="2">
    <source>
        <dbReference type="ARBA" id="ARBA00022490"/>
    </source>
</evidence>
<dbReference type="InterPro" id="IPR016024">
    <property type="entry name" value="ARM-type_fold"/>
</dbReference>
<feature type="region of interest" description="Disordered" evidence="3">
    <location>
        <begin position="616"/>
        <end position="641"/>
    </location>
</feature>